<comment type="caution">
    <text evidence="1">The sequence shown here is derived from an EMBL/GenBank/DDBJ whole genome shotgun (WGS) entry which is preliminary data.</text>
</comment>
<sequence>MLVPISFIHKLCYTIRIEQRSVDKLEDRIKYFINNAVYGDSLRYFASKSDTINQKKIKGQWSYIVELFIITVKSLIPSMNVEGTIVEYTRFEEEIKLWINYRHGSNKPLISSVNKFDDRTYWVENDDSIYARIFPIVAANTQWDIILSEIIKNVLFTTGNIFVLQECIMLSKILYLILNSQKDYDKIIINLKEEIIQLSQKELISKYNKYYRADIATFPGNFVIDFEKTRIELLNLFNGKTINNNFYILGKVLDILRGDIEEFNQIPYNFFLYGMLGLIVQNNSKTMEYKDKNFIQSLSDYLIKLRKSRINPESLYIKSYYMPDVFKYDVQEEFNHSLLNRCKVINKEETEKLFITYIKTKSGVYRFFKFKNPV</sequence>
<proteinExistence type="predicted"/>
<accession>A0A096BF29</accession>
<protein>
    <submittedName>
        <fullName evidence="1">Uncharacterized protein</fullName>
    </submittedName>
</protein>
<evidence type="ECO:0000313" key="2">
    <source>
        <dbReference type="Proteomes" id="UP000029622"/>
    </source>
</evidence>
<dbReference type="EMBL" id="AZTB01000102">
    <property type="protein sequence ID" value="KGG79467.1"/>
    <property type="molecule type" value="Genomic_DNA"/>
</dbReference>
<gene>
    <name evidence="1" type="ORF">Y919_11870</name>
</gene>
<dbReference type="AlphaFoldDB" id="A0A096BF29"/>
<dbReference type="STRING" id="1156417.Y919_11870"/>
<organism evidence="1 2">
    <name type="scientific">Caloranaerobacter azorensis H53214</name>
    <dbReference type="NCBI Taxonomy" id="1156417"/>
    <lineage>
        <taxon>Bacteria</taxon>
        <taxon>Bacillati</taxon>
        <taxon>Bacillota</taxon>
        <taxon>Tissierellia</taxon>
        <taxon>Tissierellales</taxon>
        <taxon>Thermohalobacteraceae</taxon>
        <taxon>Caloranaerobacter</taxon>
    </lineage>
</organism>
<reference evidence="1 2" key="1">
    <citation type="submission" date="2013-12" db="EMBL/GenBank/DDBJ databases">
        <title>Draft genome sequence of Caloranaerobacter sp. H53214.</title>
        <authorList>
            <person name="Jiang L.J."/>
            <person name="Shao Z.Z."/>
            <person name="Long M.N."/>
        </authorList>
    </citation>
    <scope>NUCLEOTIDE SEQUENCE [LARGE SCALE GENOMIC DNA]</scope>
    <source>
        <strain evidence="1 2">H53214</strain>
    </source>
</reference>
<dbReference type="Proteomes" id="UP000029622">
    <property type="component" value="Unassembled WGS sequence"/>
</dbReference>
<name>A0A096BF29_9FIRM</name>
<evidence type="ECO:0000313" key="1">
    <source>
        <dbReference type="EMBL" id="KGG79467.1"/>
    </source>
</evidence>